<evidence type="ECO:0000256" key="12">
    <source>
        <dbReference type="ARBA" id="ARBA00025324"/>
    </source>
</evidence>
<sequence length="167" mass="19429">MNQFINFFWTILCFAGVVVYWVSAGLSPGFYIFIALSFIPALLPQKILGKLQLSNSTRLYQRLGVRFIRRFVQHGDIANRISRKNKPGYTAIPQKNNPAMYLKTIAMYERFHFMCLLFFLFSTVAALLDGRYIIAAVIMICNIIYNCCPILLQQFNRIRIRRLTETI</sequence>
<evidence type="ECO:0000256" key="3">
    <source>
        <dbReference type="ARBA" id="ARBA00022679"/>
    </source>
</evidence>
<evidence type="ECO:0000256" key="10">
    <source>
        <dbReference type="ARBA" id="ARBA00023603"/>
    </source>
</evidence>
<keyword evidence="7 13" id="KW-0472">Membrane</keyword>
<keyword evidence="6 13" id="KW-1133">Transmembrane helix</keyword>
<evidence type="ECO:0000256" key="13">
    <source>
        <dbReference type="SAM" id="Phobius"/>
    </source>
</evidence>
<dbReference type="RefSeq" id="WP_119409330.1">
    <property type="nucleotide sequence ID" value="NZ_CP032869.1"/>
</dbReference>
<keyword evidence="8" id="KW-0012">Acyltransferase</keyword>
<evidence type="ECO:0000256" key="11">
    <source>
        <dbReference type="ARBA" id="ARBA00023667"/>
    </source>
</evidence>
<evidence type="ECO:0000256" key="1">
    <source>
        <dbReference type="ARBA" id="ARBA00004162"/>
    </source>
</evidence>
<dbReference type="Pfam" id="PF18927">
    <property type="entry name" value="CrtO"/>
    <property type="match status" value="1"/>
</dbReference>
<reference evidence="14 15" key="1">
    <citation type="submission" date="2018-10" db="EMBL/GenBank/DDBJ databases">
        <title>Genome sequencing of Mucilaginibacter sp. HYN0043.</title>
        <authorList>
            <person name="Kim M."/>
            <person name="Yi H."/>
        </authorList>
    </citation>
    <scope>NUCLEOTIDE SEQUENCE [LARGE SCALE GENOMIC DNA]</scope>
    <source>
        <strain evidence="14 15">HYN0043</strain>
    </source>
</reference>
<name>A0A494VNG3_9SPHI</name>
<protein>
    <recommendedName>
        <fullName evidence="11">Glycosyl-4,4'-diaponeurosporenoate acyltransferase</fullName>
    </recommendedName>
</protein>
<dbReference type="GO" id="GO:0005886">
    <property type="term" value="C:plasma membrane"/>
    <property type="evidence" value="ECO:0007669"/>
    <property type="project" value="UniProtKB-SubCell"/>
</dbReference>
<dbReference type="KEGG" id="muh:HYN43_010645"/>
<evidence type="ECO:0000256" key="6">
    <source>
        <dbReference type="ARBA" id="ARBA00022989"/>
    </source>
</evidence>
<feature type="transmembrane region" description="Helical" evidence="13">
    <location>
        <begin position="7"/>
        <end position="24"/>
    </location>
</feature>
<evidence type="ECO:0000256" key="8">
    <source>
        <dbReference type="ARBA" id="ARBA00023315"/>
    </source>
</evidence>
<comment type="function">
    <text evidence="12">Catalyzes the acylation of glycosyl-4,4'-diaponeurosporenoate, i.e. the esterification of glucose at the C6'' position with the carboxyl group of the C(15) fatty acid 12-methyltetradecanoic acid, to yield staphyloxanthin. This is the last step in the biosynthesis of this orange pigment, present in most staphylococci strains.</text>
</comment>
<keyword evidence="3" id="KW-0808">Transferase</keyword>
<organism evidence="14 15">
    <name type="scientific">Mucilaginibacter celer</name>
    <dbReference type="NCBI Taxonomy" id="2305508"/>
    <lineage>
        <taxon>Bacteria</taxon>
        <taxon>Pseudomonadati</taxon>
        <taxon>Bacteroidota</taxon>
        <taxon>Sphingobacteriia</taxon>
        <taxon>Sphingobacteriales</taxon>
        <taxon>Sphingobacteriaceae</taxon>
        <taxon>Mucilaginibacter</taxon>
    </lineage>
</organism>
<keyword evidence="4 13" id="KW-0812">Transmembrane</keyword>
<comment type="similarity">
    <text evidence="10">Belongs to the acyltransferase CrtO family.</text>
</comment>
<comment type="subcellular location">
    <subcellularLocation>
        <location evidence="1">Cell membrane</location>
        <topology evidence="1">Single-pass membrane protein</topology>
    </subcellularLocation>
</comment>
<feature type="transmembrane region" description="Helical" evidence="13">
    <location>
        <begin position="111"/>
        <end position="128"/>
    </location>
</feature>
<evidence type="ECO:0000256" key="5">
    <source>
        <dbReference type="ARBA" id="ARBA00022729"/>
    </source>
</evidence>
<keyword evidence="5" id="KW-0732">Signal</keyword>
<feature type="transmembrane region" description="Helical" evidence="13">
    <location>
        <begin position="30"/>
        <end position="48"/>
    </location>
</feature>
<evidence type="ECO:0000256" key="2">
    <source>
        <dbReference type="ARBA" id="ARBA00022475"/>
    </source>
</evidence>
<dbReference type="Proteomes" id="UP000270046">
    <property type="component" value="Chromosome"/>
</dbReference>
<gene>
    <name evidence="14" type="ORF">HYN43_010645</name>
</gene>
<dbReference type="UniPathway" id="UPA00029">
    <property type="reaction ID" value="UER00560"/>
</dbReference>
<dbReference type="AlphaFoldDB" id="A0A494VNG3"/>
<keyword evidence="15" id="KW-1185">Reference proteome</keyword>
<dbReference type="InterPro" id="IPR044021">
    <property type="entry name" value="CrtO"/>
</dbReference>
<proteinExistence type="inferred from homology"/>
<dbReference type="OrthoDB" id="883215at2"/>
<evidence type="ECO:0000256" key="4">
    <source>
        <dbReference type="ARBA" id="ARBA00022692"/>
    </source>
</evidence>
<dbReference type="GO" id="GO:0016746">
    <property type="term" value="F:acyltransferase activity"/>
    <property type="evidence" value="ECO:0007669"/>
    <property type="project" value="UniProtKB-KW"/>
</dbReference>
<evidence type="ECO:0000313" key="14">
    <source>
        <dbReference type="EMBL" id="AYL95719.1"/>
    </source>
</evidence>
<keyword evidence="2" id="KW-1003">Cell membrane</keyword>
<comment type="pathway">
    <text evidence="9">Carotenoid biosynthesis; staphyloxanthin biosynthesis; staphyloxanthin from farnesyl diphosphate: step 5/5.</text>
</comment>
<evidence type="ECO:0000256" key="7">
    <source>
        <dbReference type="ARBA" id="ARBA00023136"/>
    </source>
</evidence>
<evidence type="ECO:0000313" key="15">
    <source>
        <dbReference type="Proteomes" id="UP000270046"/>
    </source>
</evidence>
<accession>A0A494VNG3</accession>
<evidence type="ECO:0000256" key="9">
    <source>
        <dbReference type="ARBA" id="ARBA00023588"/>
    </source>
</evidence>
<dbReference type="EMBL" id="CP032869">
    <property type="protein sequence ID" value="AYL95719.1"/>
    <property type="molecule type" value="Genomic_DNA"/>
</dbReference>
<feature type="transmembrane region" description="Helical" evidence="13">
    <location>
        <begin position="134"/>
        <end position="152"/>
    </location>
</feature>